<dbReference type="InterPro" id="IPR019763">
    <property type="entry name" value="Dynein_light_1/2_CS"/>
</dbReference>
<keyword evidence="9" id="KW-1185">Reference proteome</keyword>
<keyword evidence="5" id="KW-0243">Dynein</keyword>
<dbReference type="PROSITE" id="PS01239">
    <property type="entry name" value="DYNEIN_LIGHT_1"/>
    <property type="match status" value="1"/>
</dbReference>
<name>A0A7I8IZL2_SPIIN</name>
<dbReference type="EMBL" id="LR743594">
    <property type="protein sequence ID" value="CAA2623907.1"/>
    <property type="molecule type" value="Genomic_DNA"/>
</dbReference>
<proteinExistence type="inferred from homology"/>
<dbReference type="Pfam" id="PF01221">
    <property type="entry name" value="Dynein_light"/>
    <property type="match status" value="1"/>
</dbReference>
<comment type="similarity">
    <text evidence="2">Belongs to the dynein light chain family.</text>
</comment>
<dbReference type="Gene3D" id="3.30.740.10">
    <property type="entry name" value="Protein Inhibitor Of Neuronal Nitric Oxide Synthase"/>
    <property type="match status" value="1"/>
</dbReference>
<dbReference type="SUPFAM" id="SSF54648">
    <property type="entry name" value="DLC"/>
    <property type="match status" value="1"/>
</dbReference>
<keyword evidence="6" id="KW-0505">Motor protein</keyword>
<evidence type="ECO:0000256" key="6">
    <source>
        <dbReference type="ARBA" id="ARBA00023175"/>
    </source>
</evidence>
<accession>A0A7I8IZL2</accession>
<dbReference type="FunFam" id="3.30.740.10:FF:000001">
    <property type="entry name" value="Dynein light chain"/>
    <property type="match status" value="1"/>
</dbReference>
<protein>
    <recommendedName>
        <fullName evidence="10">Dynein light chain</fullName>
    </recommendedName>
</protein>
<dbReference type="InterPro" id="IPR037177">
    <property type="entry name" value="DLC_sf"/>
</dbReference>
<evidence type="ECO:0000313" key="8">
    <source>
        <dbReference type="EMBL" id="CAA2623907.1"/>
    </source>
</evidence>
<dbReference type="EMBL" id="CACRZD030000007">
    <property type="protein sequence ID" value="CAA6663425.1"/>
    <property type="molecule type" value="Genomic_DNA"/>
</dbReference>
<organism evidence="8">
    <name type="scientific">Spirodela intermedia</name>
    <name type="common">Intermediate duckweed</name>
    <dbReference type="NCBI Taxonomy" id="51605"/>
    <lineage>
        <taxon>Eukaryota</taxon>
        <taxon>Viridiplantae</taxon>
        <taxon>Streptophyta</taxon>
        <taxon>Embryophyta</taxon>
        <taxon>Tracheophyta</taxon>
        <taxon>Spermatophyta</taxon>
        <taxon>Magnoliopsida</taxon>
        <taxon>Liliopsida</taxon>
        <taxon>Araceae</taxon>
        <taxon>Lemnoideae</taxon>
        <taxon>Spirodela</taxon>
    </lineage>
</organism>
<evidence type="ECO:0000313" key="9">
    <source>
        <dbReference type="Proteomes" id="UP001189122"/>
    </source>
</evidence>
<sequence>MTEERRKGGIGGGEPPSAAFQMVSLDESSSMVTSSTTANSKRRIIVKSADMKEDMQKEAIDCAVGAFEKHGVEKDIAEYIKKEFDKNHGSTWHCIVGRNFGSYVTHETNHFIYFYLDQKAILLFKSGDKGREKFSGLIYLCLSTASLIQGDTCGTVNLAAPMLFGRVATLALISLSPPSPCSSSLM</sequence>
<gene>
    <name evidence="8" type="ORF">SI7747_07009810</name>
</gene>
<comment type="subcellular location">
    <subcellularLocation>
        <location evidence="1">Cytoplasm</location>
        <location evidence="1">Cytoskeleton</location>
    </subcellularLocation>
</comment>
<evidence type="ECO:0000256" key="2">
    <source>
        <dbReference type="ARBA" id="ARBA00010156"/>
    </source>
</evidence>
<evidence type="ECO:0000256" key="4">
    <source>
        <dbReference type="ARBA" id="ARBA00022701"/>
    </source>
</evidence>
<evidence type="ECO:0000256" key="1">
    <source>
        <dbReference type="ARBA" id="ARBA00004245"/>
    </source>
</evidence>
<dbReference type="PANTHER" id="PTHR11886:SF35">
    <property type="entry name" value="DYNEIN LIGHT CHAIN"/>
    <property type="match status" value="1"/>
</dbReference>
<dbReference type="SMART" id="SM01375">
    <property type="entry name" value="Dynein_light"/>
    <property type="match status" value="1"/>
</dbReference>
<dbReference type="GO" id="GO:0005874">
    <property type="term" value="C:microtubule"/>
    <property type="evidence" value="ECO:0007669"/>
    <property type="project" value="UniProtKB-KW"/>
</dbReference>
<evidence type="ECO:0000256" key="5">
    <source>
        <dbReference type="ARBA" id="ARBA00023017"/>
    </source>
</evidence>
<evidence type="ECO:0000256" key="7">
    <source>
        <dbReference type="ARBA" id="ARBA00023212"/>
    </source>
</evidence>
<reference evidence="8 9" key="1">
    <citation type="submission" date="2019-12" db="EMBL/GenBank/DDBJ databases">
        <authorList>
            <person name="Scholz U."/>
            <person name="Mascher M."/>
            <person name="Fiebig A."/>
        </authorList>
    </citation>
    <scope>NUCLEOTIDE SEQUENCE</scope>
</reference>
<dbReference type="GO" id="GO:0007017">
    <property type="term" value="P:microtubule-based process"/>
    <property type="evidence" value="ECO:0007669"/>
    <property type="project" value="InterPro"/>
</dbReference>
<dbReference type="AlphaFoldDB" id="A0A7I8IZL2"/>
<evidence type="ECO:0000256" key="3">
    <source>
        <dbReference type="ARBA" id="ARBA00022490"/>
    </source>
</evidence>
<dbReference type="GO" id="GO:0005868">
    <property type="term" value="C:cytoplasmic dynein complex"/>
    <property type="evidence" value="ECO:0007669"/>
    <property type="project" value="TreeGrafter"/>
</dbReference>
<keyword evidence="7" id="KW-0206">Cytoskeleton</keyword>
<dbReference type="InterPro" id="IPR001372">
    <property type="entry name" value="Dynein_light_chain_typ-1/2"/>
</dbReference>
<keyword evidence="3" id="KW-0963">Cytoplasm</keyword>
<dbReference type="GO" id="GO:0045505">
    <property type="term" value="F:dynein intermediate chain binding"/>
    <property type="evidence" value="ECO:0007669"/>
    <property type="project" value="TreeGrafter"/>
</dbReference>
<evidence type="ECO:0008006" key="10">
    <source>
        <dbReference type="Google" id="ProtNLM"/>
    </source>
</evidence>
<dbReference type="PANTHER" id="PTHR11886">
    <property type="entry name" value="DYNEIN LIGHT CHAIN"/>
    <property type="match status" value="1"/>
</dbReference>
<keyword evidence="4" id="KW-0493">Microtubule</keyword>
<dbReference type="Proteomes" id="UP001189122">
    <property type="component" value="Unassembled WGS sequence"/>
</dbReference>
<dbReference type="CDD" id="cd21452">
    <property type="entry name" value="DLC-like_DYNLL1_DYNLL2"/>
    <property type="match status" value="1"/>
</dbReference>